<dbReference type="SMART" id="SM00308">
    <property type="entry name" value="LH2"/>
    <property type="match status" value="1"/>
</dbReference>
<proteinExistence type="predicted"/>
<name>A0A8S2MFJ6_9BILA</name>
<accession>A0A8S2MFJ6</accession>
<evidence type="ECO:0000256" key="1">
    <source>
        <dbReference type="PROSITE-ProRule" id="PRU00152"/>
    </source>
</evidence>
<dbReference type="PROSITE" id="PS50095">
    <property type="entry name" value="PLAT"/>
    <property type="match status" value="1"/>
</dbReference>
<dbReference type="InterPro" id="IPR052970">
    <property type="entry name" value="Inner_ear_hair_cell_LOXHD"/>
</dbReference>
<dbReference type="Pfam" id="PF01477">
    <property type="entry name" value="PLAT"/>
    <property type="match status" value="1"/>
</dbReference>
<dbReference type="AlphaFoldDB" id="A0A8S2MFJ6"/>
<organism evidence="4 5">
    <name type="scientific">Rotaria magnacalcarata</name>
    <dbReference type="NCBI Taxonomy" id="392030"/>
    <lineage>
        <taxon>Eukaryota</taxon>
        <taxon>Metazoa</taxon>
        <taxon>Spiralia</taxon>
        <taxon>Gnathifera</taxon>
        <taxon>Rotifera</taxon>
        <taxon>Eurotatoria</taxon>
        <taxon>Bdelloidea</taxon>
        <taxon>Philodinida</taxon>
        <taxon>Philodinidae</taxon>
        <taxon>Rotaria</taxon>
    </lineage>
</organism>
<protein>
    <recommendedName>
        <fullName evidence="3">PLAT domain-containing protein</fullName>
    </recommendedName>
</protein>
<evidence type="ECO:0000313" key="5">
    <source>
        <dbReference type="Proteomes" id="UP000676336"/>
    </source>
</evidence>
<dbReference type="Gene3D" id="2.40.180.10">
    <property type="entry name" value="Catalase core domain"/>
    <property type="match status" value="1"/>
</dbReference>
<dbReference type="InterPro" id="IPR036392">
    <property type="entry name" value="PLAT/LH2_dom_sf"/>
</dbReference>
<dbReference type="InterPro" id="IPR001024">
    <property type="entry name" value="PLAT/LH2_dom"/>
</dbReference>
<evidence type="ECO:0000313" key="4">
    <source>
        <dbReference type="EMBL" id="CAF3941760.1"/>
    </source>
</evidence>
<feature type="region of interest" description="Disordered" evidence="2">
    <location>
        <begin position="126"/>
        <end position="146"/>
    </location>
</feature>
<sequence>SYHSDNDLKIYLRSFQKQQKQHSTSLPSPEKQLCRDELNFHMRSFEHSSIENQKFSELRLRPSVRSNSSCSLTSSVDFQKRNSKSASKFSRHRQDQLIDNAANILASMIQTRRSIYEKQFLLQQTPANYDSRNANPSPRQTDDQCNAQQVLPSSNNASANVKFPTVTQEPKKTKRKTRNELAKATYIMHKAKPIAKGILCDYQISVTTGTCNGASTDAPIRVKLYGTHGYTEFTDLVDSETHRVPFLKCQTDVFTIQKYHVGKLAGITIGHDQKDIKSAWFLDKVSIKDPIRSITYDILCNAWLSSKSTDQKTMRDFEVTSVILPKTNSYAYGMKNIKSIFLRF</sequence>
<feature type="region of interest" description="Disordered" evidence="2">
    <location>
        <begin position="66"/>
        <end position="92"/>
    </location>
</feature>
<dbReference type="PANTHER" id="PTHR45901">
    <property type="entry name" value="PROTEIN CBG12474"/>
    <property type="match status" value="1"/>
</dbReference>
<evidence type="ECO:0000259" key="3">
    <source>
        <dbReference type="PROSITE" id="PS50095"/>
    </source>
</evidence>
<comment type="caution">
    <text evidence="4">The sequence shown here is derived from an EMBL/GenBank/DDBJ whole genome shotgun (WGS) entry which is preliminary data.</text>
</comment>
<feature type="domain" description="PLAT" evidence="3">
    <location>
        <begin position="200"/>
        <end position="318"/>
    </location>
</feature>
<gene>
    <name evidence="4" type="ORF">SMN809_LOCUS8758</name>
</gene>
<dbReference type="SUPFAM" id="SSF49723">
    <property type="entry name" value="Lipase/lipooxygenase domain (PLAT/LH2 domain)"/>
    <property type="match status" value="1"/>
</dbReference>
<feature type="non-terminal residue" evidence="4">
    <location>
        <position position="1"/>
    </location>
</feature>
<dbReference type="PANTHER" id="PTHR45901:SF3">
    <property type="entry name" value="LIPOXYGENASE HOMOLOGY DOMAIN-CONTAINING PROTEIN 1"/>
    <property type="match status" value="1"/>
</dbReference>
<reference evidence="4" key="1">
    <citation type="submission" date="2021-02" db="EMBL/GenBank/DDBJ databases">
        <authorList>
            <person name="Nowell W R."/>
        </authorList>
    </citation>
    <scope>NUCLEOTIDE SEQUENCE</scope>
</reference>
<comment type="caution">
    <text evidence="1">Lacks conserved residue(s) required for the propagation of feature annotation.</text>
</comment>
<dbReference type="EMBL" id="CAJOBI010002733">
    <property type="protein sequence ID" value="CAF3941760.1"/>
    <property type="molecule type" value="Genomic_DNA"/>
</dbReference>
<feature type="compositionally biased region" description="Polar residues" evidence="2">
    <location>
        <begin position="66"/>
        <end position="77"/>
    </location>
</feature>
<dbReference type="Proteomes" id="UP000676336">
    <property type="component" value="Unassembled WGS sequence"/>
</dbReference>
<evidence type="ECO:0000256" key="2">
    <source>
        <dbReference type="SAM" id="MobiDB-lite"/>
    </source>
</evidence>